<dbReference type="InterPro" id="IPR029058">
    <property type="entry name" value="AB_hydrolase_fold"/>
</dbReference>
<dbReference type="OrthoDB" id="9815425at2"/>
<dbReference type="FunFam" id="3.40.50.1820:FF:000089">
    <property type="entry name" value="Alpha/beta hydrolase"/>
    <property type="match status" value="1"/>
</dbReference>
<feature type="domain" description="Alpha/beta hydrolase fold-3" evidence="3">
    <location>
        <begin position="78"/>
        <end position="284"/>
    </location>
</feature>
<evidence type="ECO:0000256" key="2">
    <source>
        <dbReference type="ARBA" id="ARBA00022801"/>
    </source>
</evidence>
<evidence type="ECO:0000313" key="5">
    <source>
        <dbReference type="Proteomes" id="UP000036867"/>
    </source>
</evidence>
<sequence length="317" mass="35041">MALKPEVKLLLEQLEQSGTSPTHELSPEEARNGIAIEELAGERVEIESVVNRALDTNVGEVPVRIYTPIKSEEALPVFVYYHGGGWVIGNLDSVDIPCRQIASESQCVIVSVDYRLAPENKFPAAIDDSYAVIEWLIDHEKELNIDASRIAVGGDSAGGNIAAVVSLKARDLDVNNIIQQVLVYPVTDYNLNTSSYLDYADGYFLTKDTMQWFWNHYLNSDSDGESPYVSPLKATNLKDLPPALVITAEYDPLRDEGEAYAKKLQEANIPVQLKRYDGVIHGFFWMAGLLEEGADAIKLVSSTLSKAFENTTKDSLI</sequence>
<reference evidence="5" key="1">
    <citation type="submission" date="2015-08" db="EMBL/GenBank/DDBJ databases">
        <title>Fjat-10028 dsm 16317.</title>
        <authorList>
            <person name="Liu B."/>
            <person name="Wang J."/>
            <person name="Zhu Y."/>
            <person name="Liu G."/>
            <person name="Chen Q."/>
            <person name="Chen Z."/>
            <person name="Lan J."/>
            <person name="Che J."/>
            <person name="Ge C."/>
            <person name="Shi H."/>
            <person name="Pan Z."/>
            <person name="Liu X."/>
        </authorList>
    </citation>
    <scope>NUCLEOTIDE SEQUENCE [LARGE SCALE GENOMIC DNA]</scope>
    <source>
        <strain evidence="5">DSM 16317</strain>
    </source>
</reference>
<evidence type="ECO:0000259" key="3">
    <source>
        <dbReference type="Pfam" id="PF07859"/>
    </source>
</evidence>
<evidence type="ECO:0000256" key="1">
    <source>
        <dbReference type="ARBA" id="ARBA00010515"/>
    </source>
</evidence>
<dbReference type="PANTHER" id="PTHR48081">
    <property type="entry name" value="AB HYDROLASE SUPERFAMILY PROTEIN C4A8.06C"/>
    <property type="match status" value="1"/>
</dbReference>
<dbReference type="STRING" id="263475.AMD00_00845"/>
<protein>
    <recommendedName>
        <fullName evidence="3">Alpha/beta hydrolase fold-3 domain-containing protein</fullName>
    </recommendedName>
</protein>
<dbReference type="PATRIC" id="fig|263475.3.peg.479"/>
<keyword evidence="2" id="KW-0378">Hydrolase</keyword>
<dbReference type="RefSeq" id="WP_053415210.1">
    <property type="nucleotide sequence ID" value="NZ_LILB01000001.1"/>
</dbReference>
<comment type="caution">
    <text evidence="4">The sequence shown here is derived from an EMBL/GenBank/DDBJ whole genome shotgun (WGS) entry which is preliminary data.</text>
</comment>
<dbReference type="InterPro" id="IPR013094">
    <property type="entry name" value="AB_hydrolase_3"/>
</dbReference>
<dbReference type="PANTHER" id="PTHR48081:SF8">
    <property type="entry name" value="ALPHA_BETA HYDROLASE FOLD-3 DOMAIN-CONTAINING PROTEIN-RELATED"/>
    <property type="match status" value="1"/>
</dbReference>
<accession>A0A0M0LJ42</accession>
<gene>
    <name evidence="4" type="ORF">AMD00_00845</name>
</gene>
<name>A0A0M0LJ42_9BACL</name>
<dbReference type="Gene3D" id="3.40.50.1820">
    <property type="entry name" value="alpha/beta hydrolase"/>
    <property type="match status" value="1"/>
</dbReference>
<dbReference type="GeneID" id="301134669"/>
<dbReference type="Proteomes" id="UP000036867">
    <property type="component" value="Unassembled WGS sequence"/>
</dbReference>
<dbReference type="ESTHER" id="9bacl-a0a0m0lj42">
    <property type="family name" value="Hormone-sensitive_lipase_like"/>
</dbReference>
<comment type="similarity">
    <text evidence="1">Belongs to the 'GDXG' lipolytic enzyme family.</text>
</comment>
<evidence type="ECO:0000313" key="4">
    <source>
        <dbReference type="EMBL" id="KOO51090.1"/>
    </source>
</evidence>
<dbReference type="AlphaFoldDB" id="A0A0M0LJ42"/>
<dbReference type="SUPFAM" id="SSF53474">
    <property type="entry name" value="alpha/beta-Hydrolases"/>
    <property type="match status" value="1"/>
</dbReference>
<organism evidence="4 5">
    <name type="scientific">Viridibacillus arvi</name>
    <dbReference type="NCBI Taxonomy" id="263475"/>
    <lineage>
        <taxon>Bacteria</taxon>
        <taxon>Bacillati</taxon>
        <taxon>Bacillota</taxon>
        <taxon>Bacilli</taxon>
        <taxon>Bacillales</taxon>
        <taxon>Caryophanaceae</taxon>
        <taxon>Viridibacillus</taxon>
    </lineage>
</organism>
<dbReference type="GO" id="GO:0016787">
    <property type="term" value="F:hydrolase activity"/>
    <property type="evidence" value="ECO:0007669"/>
    <property type="project" value="UniProtKB-KW"/>
</dbReference>
<dbReference type="EMBL" id="LILB01000001">
    <property type="protein sequence ID" value="KOO51090.1"/>
    <property type="molecule type" value="Genomic_DNA"/>
</dbReference>
<proteinExistence type="inferred from homology"/>
<dbReference type="InterPro" id="IPR050300">
    <property type="entry name" value="GDXG_lipolytic_enzyme"/>
</dbReference>
<dbReference type="Pfam" id="PF07859">
    <property type="entry name" value="Abhydrolase_3"/>
    <property type="match status" value="1"/>
</dbReference>
<keyword evidence="5" id="KW-1185">Reference proteome</keyword>